<dbReference type="EMBL" id="CCYD01002162">
    <property type="protein sequence ID" value="CEG46702.1"/>
    <property type="molecule type" value="Genomic_DNA"/>
</dbReference>
<evidence type="ECO:0000313" key="1">
    <source>
        <dbReference type="EMBL" id="CEG46702.1"/>
    </source>
</evidence>
<accession>A0A0P1AYH2</accession>
<reference evidence="2" key="1">
    <citation type="submission" date="2014-09" db="EMBL/GenBank/DDBJ databases">
        <authorList>
            <person name="Sharma Rahul"/>
            <person name="Thines Marco"/>
        </authorList>
    </citation>
    <scope>NUCLEOTIDE SEQUENCE [LARGE SCALE GENOMIC DNA]</scope>
</reference>
<organism evidence="1 2">
    <name type="scientific">Plasmopara halstedii</name>
    <name type="common">Downy mildew of sunflower</name>
    <dbReference type="NCBI Taxonomy" id="4781"/>
    <lineage>
        <taxon>Eukaryota</taxon>
        <taxon>Sar</taxon>
        <taxon>Stramenopiles</taxon>
        <taxon>Oomycota</taxon>
        <taxon>Peronosporomycetes</taxon>
        <taxon>Peronosporales</taxon>
        <taxon>Peronosporaceae</taxon>
        <taxon>Plasmopara</taxon>
    </lineage>
</organism>
<dbReference type="AlphaFoldDB" id="A0A0P1AYH2"/>
<sequence length="75" mass="8586">MSYYYLPILTSATQESIGPGTYNPATKRNPLKDANFIMMPHYTDRFGLSKPNAGFIEARFRRFANNSEPPVNKRN</sequence>
<dbReference type="RefSeq" id="XP_024583071.1">
    <property type="nucleotide sequence ID" value="XM_024717587.1"/>
</dbReference>
<proteinExistence type="predicted"/>
<dbReference type="Proteomes" id="UP000054928">
    <property type="component" value="Unassembled WGS sequence"/>
</dbReference>
<evidence type="ECO:0000313" key="2">
    <source>
        <dbReference type="Proteomes" id="UP000054928"/>
    </source>
</evidence>
<protein>
    <submittedName>
        <fullName evidence="1">Uncharacterized protein</fullName>
    </submittedName>
</protein>
<name>A0A0P1AYH2_PLAHL</name>
<keyword evidence="2" id="KW-1185">Reference proteome</keyword>
<dbReference type="OrthoDB" id="64449at2759"/>
<dbReference type="GeneID" id="36398362"/>